<dbReference type="RefSeq" id="XP_005716926.1">
    <property type="nucleotide sequence ID" value="XM_005716869.1"/>
</dbReference>
<feature type="domain" description="NAD(P)-binding" evidence="1">
    <location>
        <begin position="10"/>
        <end position="208"/>
    </location>
</feature>
<dbReference type="Pfam" id="PF13460">
    <property type="entry name" value="NAD_binding_10"/>
    <property type="match status" value="1"/>
</dbReference>
<dbReference type="InterPro" id="IPR036291">
    <property type="entry name" value="NAD(P)-bd_dom_sf"/>
</dbReference>
<dbReference type="KEGG" id="ccp:CHC_T00005331001"/>
<name>R7QF13_CHOCR</name>
<dbReference type="EMBL" id="HG001816">
    <property type="protein sequence ID" value="CDF37107.1"/>
    <property type="molecule type" value="Genomic_DNA"/>
</dbReference>
<proteinExistence type="predicted"/>
<dbReference type="GO" id="GO:0004074">
    <property type="term" value="F:biliverdin reductase [NAD(P)H] activity"/>
    <property type="evidence" value="ECO:0007669"/>
    <property type="project" value="TreeGrafter"/>
</dbReference>
<dbReference type="PhylomeDB" id="R7QF13"/>
<sequence>MTSQQVLLIGATGSLGRQLIRAASSSSGVTLHAFCRTPSKLSASDASSCASIVRGDARSSSDVRRALVSTKASVAIMCIGEGTSTAPTDVREATAKALMDVIEPGQDLDHVKVMVVSSTGAGGTKIDIGFGIGMVVAYVLRHVMKDHTEQERVFKQRIGDKSRMLIVRPTGLTDGKATGHTTTFEKHSKPPTVHIDREDLAKFMVGEINRGAKAYGKEISVTGVKK</sequence>
<accession>R7QF13</accession>
<evidence type="ECO:0000313" key="2">
    <source>
        <dbReference type="EMBL" id="CDF37107.1"/>
    </source>
</evidence>
<protein>
    <recommendedName>
        <fullName evidence="1">NAD(P)-binding domain-containing protein</fullName>
    </recommendedName>
</protein>
<dbReference type="OMA" id="VHIDRED"/>
<dbReference type="Gramene" id="CDF37107">
    <property type="protein sequence ID" value="CDF37107"/>
    <property type="gene ID" value="CHC_T00005331001"/>
</dbReference>
<dbReference type="OrthoDB" id="11671at2759"/>
<dbReference type="InterPro" id="IPR051606">
    <property type="entry name" value="Polyketide_Oxido-like"/>
</dbReference>
<gene>
    <name evidence="2" type="ORF">CHC_T00005331001</name>
</gene>
<dbReference type="Gene3D" id="3.40.50.720">
    <property type="entry name" value="NAD(P)-binding Rossmann-like Domain"/>
    <property type="match status" value="1"/>
</dbReference>
<dbReference type="SUPFAM" id="SSF51735">
    <property type="entry name" value="NAD(P)-binding Rossmann-fold domains"/>
    <property type="match status" value="1"/>
</dbReference>
<organism evidence="2 3">
    <name type="scientific">Chondrus crispus</name>
    <name type="common">Carrageen Irish moss</name>
    <name type="synonym">Polymorpha crispa</name>
    <dbReference type="NCBI Taxonomy" id="2769"/>
    <lineage>
        <taxon>Eukaryota</taxon>
        <taxon>Rhodophyta</taxon>
        <taxon>Florideophyceae</taxon>
        <taxon>Rhodymeniophycidae</taxon>
        <taxon>Gigartinales</taxon>
        <taxon>Gigartinaceae</taxon>
        <taxon>Chondrus</taxon>
    </lineage>
</organism>
<evidence type="ECO:0000259" key="1">
    <source>
        <dbReference type="Pfam" id="PF13460"/>
    </source>
</evidence>
<dbReference type="Proteomes" id="UP000012073">
    <property type="component" value="Unassembled WGS sequence"/>
</dbReference>
<dbReference type="InterPro" id="IPR016040">
    <property type="entry name" value="NAD(P)-bd_dom"/>
</dbReference>
<dbReference type="AlphaFoldDB" id="R7QF13"/>
<keyword evidence="3" id="KW-1185">Reference proteome</keyword>
<reference evidence="3" key="1">
    <citation type="journal article" date="2013" name="Proc. Natl. Acad. Sci. U.S.A.">
        <title>Genome structure and metabolic features in the red seaweed Chondrus crispus shed light on evolution of the Archaeplastida.</title>
        <authorList>
            <person name="Collen J."/>
            <person name="Porcel B."/>
            <person name="Carre W."/>
            <person name="Ball S.G."/>
            <person name="Chaparro C."/>
            <person name="Tonon T."/>
            <person name="Barbeyron T."/>
            <person name="Michel G."/>
            <person name="Noel B."/>
            <person name="Valentin K."/>
            <person name="Elias M."/>
            <person name="Artiguenave F."/>
            <person name="Arun A."/>
            <person name="Aury J.M."/>
            <person name="Barbosa-Neto J.F."/>
            <person name="Bothwell J.H."/>
            <person name="Bouget F.Y."/>
            <person name="Brillet L."/>
            <person name="Cabello-Hurtado F."/>
            <person name="Capella-Gutierrez S."/>
            <person name="Charrier B."/>
            <person name="Cladiere L."/>
            <person name="Cock J.M."/>
            <person name="Coelho S.M."/>
            <person name="Colleoni C."/>
            <person name="Czjzek M."/>
            <person name="Da Silva C."/>
            <person name="Delage L."/>
            <person name="Denoeud F."/>
            <person name="Deschamps P."/>
            <person name="Dittami S.M."/>
            <person name="Gabaldon T."/>
            <person name="Gachon C.M."/>
            <person name="Groisillier A."/>
            <person name="Herve C."/>
            <person name="Jabbari K."/>
            <person name="Katinka M."/>
            <person name="Kloareg B."/>
            <person name="Kowalczyk N."/>
            <person name="Labadie K."/>
            <person name="Leblanc C."/>
            <person name="Lopez P.J."/>
            <person name="McLachlan D.H."/>
            <person name="Meslet-Cladiere L."/>
            <person name="Moustafa A."/>
            <person name="Nehr Z."/>
            <person name="Nyvall Collen P."/>
            <person name="Panaud O."/>
            <person name="Partensky F."/>
            <person name="Poulain J."/>
            <person name="Rensing S.A."/>
            <person name="Rousvoal S."/>
            <person name="Samson G."/>
            <person name="Symeonidi A."/>
            <person name="Weissenbach J."/>
            <person name="Zambounis A."/>
            <person name="Wincker P."/>
            <person name="Boyen C."/>
        </authorList>
    </citation>
    <scope>NUCLEOTIDE SEQUENCE [LARGE SCALE GENOMIC DNA]</scope>
    <source>
        <strain evidence="3">cv. Stackhouse</strain>
    </source>
</reference>
<dbReference type="GeneID" id="17324643"/>
<dbReference type="PANTHER" id="PTHR43355:SF2">
    <property type="entry name" value="FLAVIN REDUCTASE (NADPH)"/>
    <property type="match status" value="1"/>
</dbReference>
<dbReference type="PANTHER" id="PTHR43355">
    <property type="entry name" value="FLAVIN REDUCTASE (NADPH)"/>
    <property type="match status" value="1"/>
</dbReference>
<evidence type="ECO:0000313" key="3">
    <source>
        <dbReference type="Proteomes" id="UP000012073"/>
    </source>
</evidence>
<dbReference type="GO" id="GO:0042602">
    <property type="term" value="F:riboflavin reductase (NADPH) activity"/>
    <property type="evidence" value="ECO:0007669"/>
    <property type="project" value="TreeGrafter"/>
</dbReference>